<dbReference type="Proteomes" id="UP001164965">
    <property type="component" value="Plasmid unnamed1"/>
</dbReference>
<evidence type="ECO:0000313" key="2">
    <source>
        <dbReference type="EMBL" id="UZJ26841.1"/>
    </source>
</evidence>
<sequence length="164" mass="17230">MAEDPDHGTAQPFPAPGTCHARAVQNGTLPDPACTPGAVDPHVTQATIGTTICRRGGYTSTVRPPASVTSTEKKSTLRAYNDRGPSSSYELDHLVPLELGGSPNSPRNLWPEPGAAPNPKDTLETALHDLVCAHRMTLADAQNTIATDWVGAYRQVLGTAPTAP</sequence>
<accession>A0ABY6P651</accession>
<evidence type="ECO:0000256" key="1">
    <source>
        <dbReference type="SAM" id="MobiDB-lite"/>
    </source>
</evidence>
<organism evidence="2 3">
    <name type="scientific">Rhodococcus antarcticus</name>
    <dbReference type="NCBI Taxonomy" id="2987751"/>
    <lineage>
        <taxon>Bacteria</taxon>
        <taxon>Bacillati</taxon>
        <taxon>Actinomycetota</taxon>
        <taxon>Actinomycetes</taxon>
        <taxon>Mycobacteriales</taxon>
        <taxon>Nocardiaceae</taxon>
        <taxon>Rhodococcus</taxon>
    </lineage>
</organism>
<keyword evidence="3" id="KW-1185">Reference proteome</keyword>
<name>A0ABY6P651_9NOCA</name>
<proteinExistence type="predicted"/>
<keyword evidence="2" id="KW-0614">Plasmid</keyword>
<evidence type="ECO:0000313" key="3">
    <source>
        <dbReference type="Proteomes" id="UP001164965"/>
    </source>
</evidence>
<reference evidence="2" key="1">
    <citation type="submission" date="2022-10" db="EMBL/GenBank/DDBJ databases">
        <title>Rhodococcus sp.75.</title>
        <authorList>
            <person name="Sun M."/>
        </authorList>
    </citation>
    <scope>NUCLEOTIDE SEQUENCE</scope>
    <source>
        <strain evidence="2">75</strain>
        <plasmid evidence="2">unnamed1</plasmid>
    </source>
</reference>
<geneLocation type="plasmid" evidence="2 3">
    <name>unnamed1</name>
</geneLocation>
<gene>
    <name evidence="2" type="ORF">RHODO2019_18330</name>
</gene>
<dbReference type="EMBL" id="CP110616">
    <property type="protein sequence ID" value="UZJ26841.1"/>
    <property type="molecule type" value="Genomic_DNA"/>
</dbReference>
<feature type="region of interest" description="Disordered" evidence="1">
    <location>
        <begin position="100"/>
        <end position="119"/>
    </location>
</feature>
<feature type="compositionally biased region" description="Polar residues" evidence="1">
    <location>
        <begin position="58"/>
        <end position="70"/>
    </location>
</feature>
<evidence type="ECO:0008006" key="4">
    <source>
        <dbReference type="Google" id="ProtNLM"/>
    </source>
</evidence>
<feature type="region of interest" description="Disordered" evidence="1">
    <location>
        <begin position="55"/>
        <end position="89"/>
    </location>
</feature>
<dbReference type="RefSeq" id="WP_265384945.1">
    <property type="nucleotide sequence ID" value="NZ_CP110616.1"/>
</dbReference>
<protein>
    <recommendedName>
        <fullName evidence="4">HNH endonuclease</fullName>
    </recommendedName>
</protein>